<sequence length="324" mass="35485">MRHLQPDAHDPPVALDHAGDEAAVHHERPCLRASQASLDGGRVHAQGRSDGSRAPRSAPPYTTQHGGTTTRAESNFPSGAPRRRETVSPALGARRGASWAGGRWRVDLGEGRSERAARLKRRRRMAHAFHRSFGRAFTWLALASAGVAGCGTDAGENRPSPAREEPSEPLSHGQILAVVSTIDQNEMTNAETARLRATSEGVRSYAERVTAEHQAIQTRILALQEKLRVKQEGSEMQSNLRRDAERAAELLRTVPAADFDVTYLNAQIGGHQRAITLLDAQLIPNADSAEVETFLREVRATLAQHLAQARRLRSRFPMLPGDRI</sequence>
<dbReference type="AlphaFoldDB" id="A0A4U1IUM0"/>
<protein>
    <submittedName>
        <fullName evidence="3">DUF4142 domain-containing protein</fullName>
    </submittedName>
</protein>
<dbReference type="EMBL" id="SSMQ01000074">
    <property type="protein sequence ID" value="TKC98132.1"/>
    <property type="molecule type" value="Genomic_DNA"/>
</dbReference>
<organism evidence="3 4">
    <name type="scientific">Polyangium fumosum</name>
    <dbReference type="NCBI Taxonomy" id="889272"/>
    <lineage>
        <taxon>Bacteria</taxon>
        <taxon>Pseudomonadati</taxon>
        <taxon>Myxococcota</taxon>
        <taxon>Polyangia</taxon>
        <taxon>Polyangiales</taxon>
        <taxon>Polyangiaceae</taxon>
        <taxon>Polyangium</taxon>
    </lineage>
</organism>
<feature type="compositionally biased region" description="Basic and acidic residues" evidence="1">
    <location>
        <begin position="1"/>
        <end position="10"/>
    </location>
</feature>
<dbReference type="Proteomes" id="UP000309215">
    <property type="component" value="Unassembled WGS sequence"/>
</dbReference>
<feature type="region of interest" description="Disordered" evidence="1">
    <location>
        <begin position="1"/>
        <end position="99"/>
    </location>
</feature>
<evidence type="ECO:0000256" key="1">
    <source>
        <dbReference type="SAM" id="MobiDB-lite"/>
    </source>
</evidence>
<feature type="domain" description="DUF4142" evidence="2">
    <location>
        <begin position="174"/>
        <end position="312"/>
    </location>
</feature>
<evidence type="ECO:0000313" key="4">
    <source>
        <dbReference type="Proteomes" id="UP000309215"/>
    </source>
</evidence>
<feature type="region of interest" description="Disordered" evidence="1">
    <location>
        <begin position="152"/>
        <end position="171"/>
    </location>
</feature>
<dbReference type="Gene3D" id="1.20.1260.10">
    <property type="match status" value="1"/>
</dbReference>
<keyword evidence="4" id="KW-1185">Reference proteome</keyword>
<comment type="caution">
    <text evidence="3">The sequence shown here is derived from an EMBL/GenBank/DDBJ whole genome shotgun (WGS) entry which is preliminary data.</text>
</comment>
<feature type="compositionally biased region" description="Low complexity" evidence="1">
    <location>
        <begin position="90"/>
        <end position="99"/>
    </location>
</feature>
<name>A0A4U1IUM0_9BACT</name>
<proteinExistence type="predicted"/>
<accession>A0A4U1IUM0</accession>
<gene>
    <name evidence="3" type="ORF">E8A74_42645</name>
</gene>
<evidence type="ECO:0000313" key="3">
    <source>
        <dbReference type="EMBL" id="TKC98132.1"/>
    </source>
</evidence>
<dbReference type="PANTHER" id="PTHR38593">
    <property type="entry name" value="BLR2558 PROTEIN"/>
    <property type="match status" value="1"/>
</dbReference>
<dbReference type="PANTHER" id="PTHR38593:SF1">
    <property type="entry name" value="BLR2558 PROTEIN"/>
    <property type="match status" value="1"/>
</dbReference>
<dbReference type="InterPro" id="IPR012347">
    <property type="entry name" value="Ferritin-like"/>
</dbReference>
<dbReference type="OrthoDB" id="5517360at2"/>
<feature type="compositionally biased region" description="Basic and acidic residues" evidence="1">
    <location>
        <begin position="17"/>
        <end position="30"/>
    </location>
</feature>
<feature type="compositionally biased region" description="Polar residues" evidence="1">
    <location>
        <begin position="60"/>
        <end position="77"/>
    </location>
</feature>
<dbReference type="InterPro" id="IPR025419">
    <property type="entry name" value="DUF4142"/>
</dbReference>
<evidence type="ECO:0000259" key="2">
    <source>
        <dbReference type="Pfam" id="PF13628"/>
    </source>
</evidence>
<reference evidence="3 4" key="1">
    <citation type="submission" date="2019-04" db="EMBL/GenBank/DDBJ databases">
        <authorList>
            <person name="Li Y."/>
            <person name="Wang J."/>
        </authorList>
    </citation>
    <scope>NUCLEOTIDE SEQUENCE [LARGE SCALE GENOMIC DNA]</scope>
    <source>
        <strain evidence="3 4">DSM 14668</strain>
    </source>
</reference>
<dbReference type="Pfam" id="PF13628">
    <property type="entry name" value="DUF4142"/>
    <property type="match status" value="1"/>
</dbReference>